<feature type="compositionally biased region" description="Polar residues" evidence="1">
    <location>
        <begin position="7"/>
        <end position="21"/>
    </location>
</feature>
<protein>
    <submittedName>
        <fullName evidence="2">Uncharacterized protein</fullName>
    </submittedName>
</protein>
<dbReference type="AlphaFoldDB" id="A0AAW1GZW9"/>
<evidence type="ECO:0000256" key="1">
    <source>
        <dbReference type="SAM" id="MobiDB-lite"/>
    </source>
</evidence>
<dbReference type="Proteomes" id="UP001443914">
    <property type="component" value="Unassembled WGS sequence"/>
</dbReference>
<sequence>MLHSDPTPAQSAPTSSQPEHNQSPQSAPTSSQPEHNQPPQLAPTSSQPQPNPPPKSAPTSSQPQPNPPPKSVPTSSQPQPNPLLLLTAFSWPEYDLSEPLEIRPLQSITNPNYTLIADDVSKSAPEL</sequence>
<evidence type="ECO:0000313" key="2">
    <source>
        <dbReference type="EMBL" id="KAK9669330.1"/>
    </source>
</evidence>
<feature type="region of interest" description="Disordered" evidence="1">
    <location>
        <begin position="1"/>
        <end position="84"/>
    </location>
</feature>
<evidence type="ECO:0000313" key="3">
    <source>
        <dbReference type="Proteomes" id="UP001443914"/>
    </source>
</evidence>
<organism evidence="2 3">
    <name type="scientific">Saponaria officinalis</name>
    <name type="common">Common soapwort</name>
    <name type="synonym">Lychnis saponaria</name>
    <dbReference type="NCBI Taxonomy" id="3572"/>
    <lineage>
        <taxon>Eukaryota</taxon>
        <taxon>Viridiplantae</taxon>
        <taxon>Streptophyta</taxon>
        <taxon>Embryophyta</taxon>
        <taxon>Tracheophyta</taxon>
        <taxon>Spermatophyta</taxon>
        <taxon>Magnoliopsida</taxon>
        <taxon>eudicotyledons</taxon>
        <taxon>Gunneridae</taxon>
        <taxon>Pentapetalae</taxon>
        <taxon>Caryophyllales</taxon>
        <taxon>Caryophyllaceae</taxon>
        <taxon>Caryophylleae</taxon>
        <taxon>Saponaria</taxon>
    </lineage>
</organism>
<keyword evidence="3" id="KW-1185">Reference proteome</keyword>
<name>A0AAW1GZW9_SAPOF</name>
<comment type="caution">
    <text evidence="2">The sequence shown here is derived from an EMBL/GenBank/DDBJ whole genome shotgun (WGS) entry which is preliminary data.</text>
</comment>
<accession>A0AAW1GZW9</accession>
<gene>
    <name evidence="2" type="ORF">RND81_13G123600</name>
</gene>
<feature type="compositionally biased region" description="Low complexity" evidence="1">
    <location>
        <begin position="72"/>
        <end position="84"/>
    </location>
</feature>
<reference evidence="2" key="1">
    <citation type="submission" date="2024-03" db="EMBL/GenBank/DDBJ databases">
        <title>WGS assembly of Saponaria officinalis var. Norfolk2.</title>
        <authorList>
            <person name="Jenkins J."/>
            <person name="Shu S."/>
            <person name="Grimwood J."/>
            <person name="Barry K."/>
            <person name="Goodstein D."/>
            <person name="Schmutz J."/>
            <person name="Leebens-Mack J."/>
            <person name="Osbourn A."/>
        </authorList>
    </citation>
    <scope>NUCLEOTIDE SEQUENCE [LARGE SCALE GENOMIC DNA]</scope>
    <source>
        <strain evidence="2">JIC</strain>
    </source>
</reference>
<dbReference type="EMBL" id="JBDFQZ010000013">
    <property type="protein sequence ID" value="KAK9669330.1"/>
    <property type="molecule type" value="Genomic_DNA"/>
</dbReference>
<proteinExistence type="predicted"/>
<feature type="compositionally biased region" description="Low complexity" evidence="1">
    <location>
        <begin position="22"/>
        <end position="33"/>
    </location>
</feature>